<reference evidence="1" key="2">
    <citation type="submission" date="2022-08" db="UniProtKB">
        <authorList>
            <consortium name="EnsemblMetazoa"/>
        </authorList>
    </citation>
    <scope>IDENTIFICATION</scope>
    <source>
        <strain evidence="1">STECLA/ALBI9_A</strain>
    </source>
</reference>
<sequence length="57" mass="6462">MIAHHLWNQIPPNYALSRALVNLGAVSCVANRATWTLPEPIINPFSRRWTPAQIIIK</sequence>
<evidence type="ECO:0000313" key="1">
    <source>
        <dbReference type="EnsemblMetazoa" id="AALB014436-PA"/>
    </source>
</evidence>
<keyword evidence="2" id="KW-1185">Reference proteome</keyword>
<proteinExistence type="predicted"/>
<dbReference type="AlphaFoldDB" id="A0A182FXR9"/>
<dbReference type="Proteomes" id="UP000069272">
    <property type="component" value="Chromosome 3L"/>
</dbReference>
<reference evidence="1 2" key="1">
    <citation type="journal article" date="2017" name="G3 (Bethesda)">
        <title>The Physical Genome Mapping of Anopheles albimanus Corrected Scaffold Misassemblies and Identified Interarm Rearrangements in Genus Anopheles.</title>
        <authorList>
            <person name="Artemov G.N."/>
            <person name="Peery A.N."/>
            <person name="Jiang X."/>
            <person name="Tu Z."/>
            <person name="Stegniy V.N."/>
            <person name="Sharakhova M.V."/>
            <person name="Sharakhov I.V."/>
        </authorList>
    </citation>
    <scope>NUCLEOTIDE SEQUENCE [LARGE SCALE GENOMIC DNA]</scope>
    <source>
        <strain evidence="1 2">ALBI9_A</strain>
    </source>
</reference>
<accession>A0A182FXR9</accession>
<protein>
    <submittedName>
        <fullName evidence="1">Uncharacterized protein</fullName>
    </submittedName>
</protein>
<evidence type="ECO:0000313" key="2">
    <source>
        <dbReference type="Proteomes" id="UP000069272"/>
    </source>
</evidence>
<dbReference type="VEuPathDB" id="VectorBase:AALB014436"/>
<name>A0A182FXR9_ANOAL</name>
<dbReference type="EnsemblMetazoa" id="AALB014436-RA">
    <property type="protein sequence ID" value="AALB014436-PA"/>
    <property type="gene ID" value="AALB014436"/>
</dbReference>
<organism evidence="1 2">
    <name type="scientific">Anopheles albimanus</name>
    <name type="common">New world malaria mosquito</name>
    <dbReference type="NCBI Taxonomy" id="7167"/>
    <lineage>
        <taxon>Eukaryota</taxon>
        <taxon>Metazoa</taxon>
        <taxon>Ecdysozoa</taxon>
        <taxon>Arthropoda</taxon>
        <taxon>Hexapoda</taxon>
        <taxon>Insecta</taxon>
        <taxon>Pterygota</taxon>
        <taxon>Neoptera</taxon>
        <taxon>Endopterygota</taxon>
        <taxon>Diptera</taxon>
        <taxon>Nematocera</taxon>
        <taxon>Culicoidea</taxon>
        <taxon>Culicidae</taxon>
        <taxon>Anophelinae</taxon>
        <taxon>Anopheles</taxon>
    </lineage>
</organism>